<organism evidence="1 2">
    <name type="scientific">Ulvibacter litoralis</name>
    <dbReference type="NCBI Taxonomy" id="227084"/>
    <lineage>
        <taxon>Bacteria</taxon>
        <taxon>Pseudomonadati</taxon>
        <taxon>Bacteroidota</taxon>
        <taxon>Flavobacteriia</taxon>
        <taxon>Flavobacteriales</taxon>
        <taxon>Flavobacteriaceae</taxon>
        <taxon>Ulvibacter</taxon>
    </lineage>
</organism>
<dbReference type="InterPro" id="IPR046578">
    <property type="entry name" value="DUF6638"/>
</dbReference>
<protein>
    <submittedName>
        <fullName evidence="1">Uncharacterized protein</fullName>
    </submittedName>
</protein>
<sequence length="414" mass="48209">MDKLKAAGLYGGALVPLSGSLAKRYNGCLEMMGITPTALSHFSIDAMGWSPEIAEEKKDNYYLNIGEANVNAIIISPAQNNKPVHMPSHSFDRDLLNAVFVAYEKPIRDITKDSAICVQLDQHIDTFYEAFDLLRYGKITVNFKILNDLDKKQEAQFELIKKFQEGNAFLDREVHKELLASSRAYGDLRNRKLDLEPFSLEVSSFYTRAFGGVFILKDFLKPIMIFESKETFNEAIKNDTFDVLLFHIEHDELLESLKSHLILESNLKKSVKTPSYERIKKHLFSRHVKSPQQPFKEIFDSHFLFLKYLNELDIAVQKKITGVELYFQKLIIDKSLQQEDYIDKPFYKALHQPHSSLEEDQKQLIWKLISTIAPLDPVYLFWYNKAQFYKNYASWDETYQDWVIDCILEENKKQ</sequence>
<dbReference type="AlphaFoldDB" id="A0A1G7C360"/>
<dbReference type="Pfam" id="PF20343">
    <property type="entry name" value="DUF6638"/>
    <property type="match status" value="1"/>
</dbReference>
<dbReference type="STRING" id="227084.SAMN05421855_101156"/>
<proteinExistence type="predicted"/>
<name>A0A1G7C360_9FLAO</name>
<evidence type="ECO:0000313" key="1">
    <source>
        <dbReference type="EMBL" id="SDE33713.1"/>
    </source>
</evidence>
<dbReference type="Proteomes" id="UP000199321">
    <property type="component" value="Unassembled WGS sequence"/>
</dbReference>
<dbReference type="OrthoDB" id="8430253at2"/>
<accession>A0A1G7C360</accession>
<keyword evidence="2" id="KW-1185">Reference proteome</keyword>
<reference evidence="1 2" key="1">
    <citation type="submission" date="2016-10" db="EMBL/GenBank/DDBJ databases">
        <authorList>
            <person name="de Groot N.N."/>
        </authorList>
    </citation>
    <scope>NUCLEOTIDE SEQUENCE [LARGE SCALE GENOMIC DNA]</scope>
    <source>
        <strain evidence="1 2">DSM 16195</strain>
    </source>
</reference>
<gene>
    <name evidence="1" type="ORF">SAMN05421855_101156</name>
</gene>
<evidence type="ECO:0000313" key="2">
    <source>
        <dbReference type="Proteomes" id="UP000199321"/>
    </source>
</evidence>
<dbReference type="EMBL" id="FNBA01000001">
    <property type="protein sequence ID" value="SDE33713.1"/>
    <property type="molecule type" value="Genomic_DNA"/>
</dbReference>